<comment type="caution">
    <text evidence="3">The sequence shown here is derived from an EMBL/GenBank/DDBJ whole genome shotgun (WGS) entry which is preliminary data.</text>
</comment>
<dbReference type="GO" id="GO:0016758">
    <property type="term" value="F:hexosyltransferase activity"/>
    <property type="evidence" value="ECO:0007669"/>
    <property type="project" value="UniProtKB-ARBA"/>
</dbReference>
<protein>
    <submittedName>
        <fullName evidence="3">Glycosyltransferase family 2 protein</fullName>
    </submittedName>
</protein>
<dbReference type="PANTHER" id="PTHR22916">
    <property type="entry name" value="GLYCOSYLTRANSFERASE"/>
    <property type="match status" value="1"/>
</dbReference>
<dbReference type="Pfam" id="PF22181">
    <property type="entry name" value="TarS_linker"/>
    <property type="match status" value="1"/>
</dbReference>
<proteinExistence type="predicted"/>
<dbReference type="Gene3D" id="3.90.550.10">
    <property type="entry name" value="Spore Coat Polysaccharide Biosynthesis Protein SpsA, Chain A"/>
    <property type="match status" value="1"/>
</dbReference>
<dbReference type="RefSeq" id="WP_016467422.1">
    <property type="nucleotide sequence ID" value="NZ_CP048875.1"/>
</dbReference>
<dbReference type="EMBL" id="RCIY01000106">
    <property type="protein sequence ID" value="TGG76294.1"/>
    <property type="molecule type" value="Genomic_DNA"/>
</dbReference>
<dbReference type="InterPro" id="IPR029044">
    <property type="entry name" value="Nucleotide-diphossugar_trans"/>
</dbReference>
<feature type="domain" description="TarS/TarP linker" evidence="2">
    <location>
        <begin position="228"/>
        <end position="321"/>
    </location>
</feature>
<sequence length="643" mass="71535">MTAPHPLVSVLTPAYDAMPYVRRCVGSVLHQSLGAGAVEMIVVDDGSTDGTGEELDRLARRHPQLLRVLHQDNSGGPSGPRNTALGLARGRYVFFLDADDYLGVRALERLTAAAEEWGSDVVLGRMKDVGRRVPRSMFRTNQPDADLFASRVYWSLSAQKLFRRELVERLGLRFDTALRVGEDQPFTATAYLRARRISVVADYDCYYLVRRPDGRHLTLVNRTRPTLDALERVCSLLRAELPRGAGRDLLLSRHFEVELAGAFRFLAAEREALVREREFARMRRLVTGHRDDGFWPRLPPLQRLRCHLTHHGCLEELLALAHAAEDHMPFRIRLHGDRALAHYPGPPAAVSRAPAARFDVTEHLSPVHHISAFSLTGTRLHVAGRVRLPHTDEAGSPATEVFLRHRSAGAHERHALVRQEDGGFTADWDLHGTPLADGFWDLYVRVRLGGLVKTVRLGNRRDPRAGTCPVTRLAGDGRGGIRAAKLYATAFGNLSLRLEAGARALREALWCETDAADWCGQMLHIRGRTNLTAPPPGAVTLRLAGAGHRDFPATALADGRFDAEIPVDLLPPGRWRAALRIAAANLDCVRPLPRPAGLEAARWGGRLRTRYARPLDEPQLTLRIDRVRLLRGARHRLPGTARR</sequence>
<dbReference type="PANTHER" id="PTHR22916:SF3">
    <property type="entry name" value="UDP-GLCNAC:BETAGAL BETA-1,3-N-ACETYLGLUCOSAMINYLTRANSFERASE-LIKE PROTEIN 1"/>
    <property type="match status" value="1"/>
</dbReference>
<dbReference type="InterPro" id="IPR054028">
    <property type="entry name" value="TarS/TarP_linker"/>
</dbReference>
<accession>A0A6C1BWU0</accession>
<organism evidence="3 4">
    <name type="scientific">Streptomyces albus</name>
    <dbReference type="NCBI Taxonomy" id="1888"/>
    <lineage>
        <taxon>Bacteria</taxon>
        <taxon>Bacillati</taxon>
        <taxon>Actinomycetota</taxon>
        <taxon>Actinomycetes</taxon>
        <taxon>Kitasatosporales</taxon>
        <taxon>Streptomycetaceae</taxon>
        <taxon>Streptomyces</taxon>
    </lineage>
</organism>
<keyword evidence="3" id="KW-0808">Transferase</keyword>
<reference evidence="3 4" key="1">
    <citation type="submission" date="2018-10" db="EMBL/GenBank/DDBJ databases">
        <title>Isolation of pseudouridimycin from Streptomyces albus DSM 40763.</title>
        <authorList>
            <person name="Rosenqvist P."/>
            <person name="Metsae-Ketelae M."/>
            <person name="Virta P."/>
        </authorList>
    </citation>
    <scope>NUCLEOTIDE SEQUENCE [LARGE SCALE GENOMIC DNA]</scope>
    <source>
        <strain evidence="3 4">DSM 40763</strain>
    </source>
</reference>
<evidence type="ECO:0000313" key="3">
    <source>
        <dbReference type="EMBL" id="TGG76294.1"/>
    </source>
</evidence>
<dbReference type="Pfam" id="PF00535">
    <property type="entry name" value="Glycos_transf_2"/>
    <property type="match status" value="1"/>
</dbReference>
<dbReference type="Proteomes" id="UP000298111">
    <property type="component" value="Unassembled WGS sequence"/>
</dbReference>
<evidence type="ECO:0000259" key="2">
    <source>
        <dbReference type="Pfam" id="PF22181"/>
    </source>
</evidence>
<name>A0A6C1BWU0_9ACTN</name>
<dbReference type="SUPFAM" id="SSF53448">
    <property type="entry name" value="Nucleotide-diphospho-sugar transferases"/>
    <property type="match status" value="1"/>
</dbReference>
<evidence type="ECO:0000313" key="4">
    <source>
        <dbReference type="Proteomes" id="UP000298111"/>
    </source>
</evidence>
<feature type="domain" description="Glycosyltransferase 2-like" evidence="1">
    <location>
        <begin position="9"/>
        <end position="135"/>
    </location>
</feature>
<dbReference type="AlphaFoldDB" id="A0A6C1BWU0"/>
<dbReference type="GeneID" id="75185241"/>
<dbReference type="CDD" id="cd00761">
    <property type="entry name" value="Glyco_tranf_GTA_type"/>
    <property type="match status" value="1"/>
</dbReference>
<dbReference type="InterPro" id="IPR001173">
    <property type="entry name" value="Glyco_trans_2-like"/>
</dbReference>
<gene>
    <name evidence="3" type="ORF">D8771_30285</name>
</gene>
<evidence type="ECO:0000259" key="1">
    <source>
        <dbReference type="Pfam" id="PF00535"/>
    </source>
</evidence>